<sequence>MLQNSPSGFRRTNIGAEIREIAPTAVLVRVFPVSRSVTHLFESDFYRMLIDRRTEEEVARMVRRGFGRAADWRRAHDFYLPTETLYLTPEPHQNGYVPEDDQSFGLSLSRRIFIGCGER</sequence>
<accession>A0A1G9CUN2</accession>
<dbReference type="STRING" id="417292.SAMN05421806_108310"/>
<dbReference type="AlphaFoldDB" id="A0A1G9CUN2"/>
<gene>
    <name evidence="1" type="ORF">SAMN05421806_108310</name>
</gene>
<dbReference type="Proteomes" id="UP000199155">
    <property type="component" value="Unassembled WGS sequence"/>
</dbReference>
<protein>
    <submittedName>
        <fullName evidence="1">Uncharacterized protein</fullName>
    </submittedName>
</protein>
<reference evidence="1 2" key="1">
    <citation type="submission" date="2016-10" db="EMBL/GenBank/DDBJ databases">
        <authorList>
            <person name="de Groot N.N."/>
        </authorList>
    </citation>
    <scope>NUCLEOTIDE SEQUENCE [LARGE SCALE GENOMIC DNA]</scope>
    <source>
        <strain evidence="1 2">CGMCC 4.5727</strain>
    </source>
</reference>
<keyword evidence="2" id="KW-1185">Reference proteome</keyword>
<dbReference type="RefSeq" id="WP_141760739.1">
    <property type="nucleotide sequence ID" value="NZ_FNFF01000008.1"/>
</dbReference>
<dbReference type="OrthoDB" id="4238271at2"/>
<evidence type="ECO:0000313" key="2">
    <source>
        <dbReference type="Proteomes" id="UP000199155"/>
    </source>
</evidence>
<dbReference type="EMBL" id="FNFF01000008">
    <property type="protein sequence ID" value="SDK55337.1"/>
    <property type="molecule type" value="Genomic_DNA"/>
</dbReference>
<name>A0A1G9CUN2_9ACTN</name>
<proteinExistence type="predicted"/>
<evidence type="ECO:0000313" key="1">
    <source>
        <dbReference type="EMBL" id="SDK55337.1"/>
    </source>
</evidence>
<organism evidence="1 2">
    <name type="scientific">Streptomyces indicus</name>
    <dbReference type="NCBI Taxonomy" id="417292"/>
    <lineage>
        <taxon>Bacteria</taxon>
        <taxon>Bacillati</taxon>
        <taxon>Actinomycetota</taxon>
        <taxon>Actinomycetes</taxon>
        <taxon>Kitasatosporales</taxon>
        <taxon>Streptomycetaceae</taxon>
        <taxon>Streptomyces</taxon>
    </lineage>
</organism>